<comment type="caution">
    <text evidence="1">The sequence shown here is derived from an EMBL/GenBank/DDBJ whole genome shotgun (WGS) entry which is preliminary data.</text>
</comment>
<dbReference type="Gene3D" id="1.10.357.10">
    <property type="entry name" value="Tetracycline Repressor, domain 2"/>
    <property type="match status" value="1"/>
</dbReference>
<reference evidence="2" key="1">
    <citation type="journal article" date="2019" name="Int. J. Syst. Evol. Microbiol.">
        <title>The Global Catalogue of Microorganisms (GCM) 10K type strain sequencing project: providing services to taxonomists for standard genome sequencing and annotation.</title>
        <authorList>
            <consortium name="The Broad Institute Genomics Platform"/>
            <consortium name="The Broad Institute Genome Sequencing Center for Infectious Disease"/>
            <person name="Wu L."/>
            <person name="Ma J."/>
        </authorList>
    </citation>
    <scope>NUCLEOTIDE SEQUENCE [LARGE SCALE GENOMIC DNA]</scope>
    <source>
        <strain evidence="2">JCM 6833</strain>
    </source>
</reference>
<evidence type="ECO:0000313" key="2">
    <source>
        <dbReference type="Proteomes" id="UP001501509"/>
    </source>
</evidence>
<dbReference type="Proteomes" id="UP001501509">
    <property type="component" value="Unassembled WGS sequence"/>
</dbReference>
<keyword evidence="2" id="KW-1185">Reference proteome</keyword>
<evidence type="ECO:0000313" key="1">
    <source>
        <dbReference type="EMBL" id="GAA2637459.1"/>
    </source>
</evidence>
<sequence>MIADTMAQAIEVAKQFPRLRTRIETADYAAAPDRSFEFGLEAIFDGLESRLAARHTPQQGVAQERSD</sequence>
<name>A0ABP6DBL1_9ACTN</name>
<organism evidence="1 2">
    <name type="scientific">Actinomadura fulvescens</name>
    <dbReference type="NCBI Taxonomy" id="46160"/>
    <lineage>
        <taxon>Bacteria</taxon>
        <taxon>Bacillati</taxon>
        <taxon>Actinomycetota</taxon>
        <taxon>Actinomycetes</taxon>
        <taxon>Streptosporangiales</taxon>
        <taxon>Thermomonosporaceae</taxon>
        <taxon>Actinomadura</taxon>
    </lineage>
</organism>
<proteinExistence type="predicted"/>
<accession>A0ABP6DBL1</accession>
<protein>
    <recommendedName>
        <fullName evidence="3">Tetracycline repressor TetR C-terminal domain-containing protein</fullName>
    </recommendedName>
</protein>
<gene>
    <name evidence="1" type="ORF">GCM10010411_91310</name>
</gene>
<dbReference type="SUPFAM" id="SSF48498">
    <property type="entry name" value="Tetracyclin repressor-like, C-terminal domain"/>
    <property type="match status" value="1"/>
</dbReference>
<dbReference type="EMBL" id="BAAATD010000022">
    <property type="protein sequence ID" value="GAA2637459.1"/>
    <property type="molecule type" value="Genomic_DNA"/>
</dbReference>
<dbReference type="InterPro" id="IPR036271">
    <property type="entry name" value="Tet_transcr_reg_TetR-rel_C_sf"/>
</dbReference>
<evidence type="ECO:0008006" key="3">
    <source>
        <dbReference type="Google" id="ProtNLM"/>
    </source>
</evidence>